<dbReference type="EMBL" id="JBHUOQ010000003">
    <property type="protein sequence ID" value="MFD2830618.1"/>
    <property type="molecule type" value="Genomic_DNA"/>
</dbReference>
<dbReference type="PANTHER" id="PTHR31302:SF31">
    <property type="entry name" value="PHOSPHODIESTERASE YAEI"/>
    <property type="match status" value="1"/>
</dbReference>
<evidence type="ECO:0000256" key="2">
    <source>
        <dbReference type="ARBA" id="ARBA00022801"/>
    </source>
</evidence>
<evidence type="ECO:0000313" key="5">
    <source>
        <dbReference type="Proteomes" id="UP001597519"/>
    </source>
</evidence>
<dbReference type="Gene3D" id="3.60.21.10">
    <property type="match status" value="1"/>
</dbReference>
<evidence type="ECO:0000256" key="1">
    <source>
        <dbReference type="ARBA" id="ARBA00022723"/>
    </source>
</evidence>
<dbReference type="SUPFAM" id="SSF56300">
    <property type="entry name" value="Metallo-dependent phosphatases"/>
    <property type="match status" value="1"/>
</dbReference>
<sequence length="282" mass="32347">MKYKAIALGIVIAAARFLYKEDKDLVVDSRTITHKNIPESFDGYKLVHVSDFHNAYFGRRSKHLLKLIEAQKGDVILMTGDIIDRRTPNLKRAVHFIGGMTRILPTYYITGNHEAHYKRWPKLKEAIVNSEMVRLDNQMIQLERNGSSINLAGINDPWFFGHEDDPFVFQRFKMQLVEMVKKAVEDDSFTILMSHRPELFSMYRTMPVDLVLSGHAHGGQIRLPFVKGLYAPHQGVLPKYTEGIHESSGTTLSISRGLGNSRFPFRVFNHPEIVVITLKKRN</sequence>
<gene>
    <name evidence="4" type="ORF">ACFSX4_09100</name>
</gene>
<name>A0ABW5WX17_9STAP</name>
<reference evidence="5" key="1">
    <citation type="journal article" date="2019" name="Int. J. Syst. Evol. Microbiol.">
        <title>The Global Catalogue of Microorganisms (GCM) 10K type strain sequencing project: providing services to taxonomists for standard genome sequencing and annotation.</title>
        <authorList>
            <consortium name="The Broad Institute Genomics Platform"/>
            <consortium name="The Broad Institute Genome Sequencing Center for Infectious Disease"/>
            <person name="Wu L."/>
            <person name="Ma J."/>
        </authorList>
    </citation>
    <scope>NUCLEOTIDE SEQUENCE [LARGE SCALE GENOMIC DNA]</scope>
    <source>
        <strain evidence="5">KCTC 33575</strain>
    </source>
</reference>
<dbReference type="InterPro" id="IPR051158">
    <property type="entry name" value="Metallophosphoesterase_sf"/>
</dbReference>
<dbReference type="InterPro" id="IPR029052">
    <property type="entry name" value="Metallo-depent_PP-like"/>
</dbReference>
<comment type="caution">
    <text evidence="4">The sequence shown here is derived from an EMBL/GenBank/DDBJ whole genome shotgun (WGS) entry which is preliminary data.</text>
</comment>
<dbReference type="Proteomes" id="UP001597519">
    <property type="component" value="Unassembled WGS sequence"/>
</dbReference>
<evidence type="ECO:0000313" key="4">
    <source>
        <dbReference type="EMBL" id="MFD2830618.1"/>
    </source>
</evidence>
<feature type="domain" description="Calcineurin-like phosphoesterase" evidence="3">
    <location>
        <begin position="45"/>
        <end position="218"/>
    </location>
</feature>
<dbReference type="RefSeq" id="WP_377773822.1">
    <property type="nucleotide sequence ID" value="NZ_JBHUOQ010000003.1"/>
</dbReference>
<dbReference type="PANTHER" id="PTHR31302">
    <property type="entry name" value="TRANSMEMBRANE PROTEIN WITH METALLOPHOSPHOESTERASE DOMAIN-RELATED"/>
    <property type="match status" value="1"/>
</dbReference>
<dbReference type="InterPro" id="IPR004843">
    <property type="entry name" value="Calcineurin-like_PHP"/>
</dbReference>
<dbReference type="Pfam" id="PF00149">
    <property type="entry name" value="Metallophos"/>
    <property type="match status" value="1"/>
</dbReference>
<evidence type="ECO:0000259" key="3">
    <source>
        <dbReference type="Pfam" id="PF00149"/>
    </source>
</evidence>
<keyword evidence="2" id="KW-0378">Hydrolase</keyword>
<keyword evidence="5" id="KW-1185">Reference proteome</keyword>
<protein>
    <submittedName>
        <fullName evidence="4">Metallophosphoesterase</fullName>
    </submittedName>
</protein>
<dbReference type="CDD" id="cd07385">
    <property type="entry name" value="MPP_YkuE_C"/>
    <property type="match status" value="1"/>
</dbReference>
<proteinExistence type="predicted"/>
<accession>A0ABW5WX17</accession>
<organism evidence="4 5">
    <name type="scientific">Corticicoccus populi</name>
    <dbReference type="NCBI Taxonomy" id="1812821"/>
    <lineage>
        <taxon>Bacteria</taxon>
        <taxon>Bacillati</taxon>
        <taxon>Bacillota</taxon>
        <taxon>Bacilli</taxon>
        <taxon>Bacillales</taxon>
        <taxon>Staphylococcaceae</taxon>
        <taxon>Corticicoccus</taxon>
    </lineage>
</organism>
<keyword evidence="1" id="KW-0479">Metal-binding</keyword>